<name>A0A6J1R7N9_9HYME</name>
<comment type="similarity">
    <text evidence="3">Belongs to the HARBI1 family.</text>
</comment>
<evidence type="ECO:0000256" key="2">
    <source>
        <dbReference type="ARBA" id="ARBA00004123"/>
    </source>
</evidence>
<dbReference type="GO" id="GO:0046872">
    <property type="term" value="F:metal ion binding"/>
    <property type="evidence" value="ECO:0007669"/>
    <property type="project" value="UniProtKB-KW"/>
</dbReference>
<keyword evidence="4" id="KW-0540">Nuclease</keyword>
<keyword evidence="7" id="KW-0539">Nucleus</keyword>
<evidence type="ECO:0000256" key="7">
    <source>
        <dbReference type="ARBA" id="ARBA00023242"/>
    </source>
</evidence>
<evidence type="ECO:0000256" key="4">
    <source>
        <dbReference type="ARBA" id="ARBA00022722"/>
    </source>
</evidence>
<evidence type="ECO:0000256" key="6">
    <source>
        <dbReference type="ARBA" id="ARBA00022801"/>
    </source>
</evidence>
<dbReference type="Proteomes" id="UP000504618">
    <property type="component" value="Unplaced"/>
</dbReference>
<gene>
    <name evidence="10" type="primary">LOC112466390</name>
</gene>
<evidence type="ECO:0000313" key="10">
    <source>
        <dbReference type="RefSeq" id="XP_024890223.1"/>
    </source>
</evidence>
<proteinExistence type="inferred from homology"/>
<dbReference type="GO" id="GO:0004518">
    <property type="term" value="F:nuclease activity"/>
    <property type="evidence" value="ECO:0007669"/>
    <property type="project" value="UniProtKB-KW"/>
</dbReference>
<dbReference type="InterPro" id="IPR045249">
    <property type="entry name" value="HARBI1-like"/>
</dbReference>
<dbReference type="GO" id="GO:0016787">
    <property type="term" value="F:hydrolase activity"/>
    <property type="evidence" value="ECO:0007669"/>
    <property type="project" value="UniProtKB-KW"/>
</dbReference>
<dbReference type="PANTHER" id="PTHR22930:SF269">
    <property type="entry name" value="NUCLEASE HARBI1-LIKE PROTEIN"/>
    <property type="match status" value="1"/>
</dbReference>
<keyword evidence="9" id="KW-1185">Reference proteome</keyword>
<keyword evidence="6" id="KW-0378">Hydrolase</keyword>
<sequence>MCTYNLLMRKKKQKRWLLKDRRWHTRPINQIRARHGDYKNLFQELKNDSKMFYRYTRMTLEHFMKLLELIAPHLRKTSKRALVPEHRLIIALRYLATGDLPLSIAMAFRVGESTVRNIIKEVGLVLIKVLQPIYLASPVEEDWKKCADGYWNRWNLPNCVGSVDGKHIRLKCPPNSGTLFYNYKKYYSIVLMAVADHLYRFTLVDIRAYGGNSDGGIFSDSQIRLNLNNEQLNLPKGTINLPSSTLKTFGFFNETHYANTLSLQLENWRGSTTLSVEVYMQIIKLKCKHK</sequence>
<dbReference type="GO" id="GO:0005634">
    <property type="term" value="C:nucleus"/>
    <property type="evidence" value="ECO:0007669"/>
    <property type="project" value="UniProtKB-SubCell"/>
</dbReference>
<evidence type="ECO:0000256" key="3">
    <source>
        <dbReference type="ARBA" id="ARBA00006958"/>
    </source>
</evidence>
<dbReference type="PANTHER" id="PTHR22930">
    <property type="match status" value="1"/>
</dbReference>
<dbReference type="RefSeq" id="XP_024890223.1">
    <property type="nucleotide sequence ID" value="XM_025034455.1"/>
</dbReference>
<evidence type="ECO:0000256" key="5">
    <source>
        <dbReference type="ARBA" id="ARBA00022723"/>
    </source>
</evidence>
<evidence type="ECO:0000259" key="8">
    <source>
        <dbReference type="Pfam" id="PF13359"/>
    </source>
</evidence>
<reference evidence="10" key="1">
    <citation type="submission" date="2025-08" db="UniProtKB">
        <authorList>
            <consortium name="RefSeq"/>
        </authorList>
    </citation>
    <scope>IDENTIFICATION</scope>
    <source>
        <tissue evidence="10">Whole body</tissue>
    </source>
</reference>
<dbReference type="OrthoDB" id="6576773at2759"/>
<dbReference type="Pfam" id="PF13359">
    <property type="entry name" value="DDE_Tnp_4"/>
    <property type="match status" value="1"/>
</dbReference>
<organism evidence="9 10">
    <name type="scientific">Temnothorax curvispinosus</name>
    <dbReference type="NCBI Taxonomy" id="300111"/>
    <lineage>
        <taxon>Eukaryota</taxon>
        <taxon>Metazoa</taxon>
        <taxon>Ecdysozoa</taxon>
        <taxon>Arthropoda</taxon>
        <taxon>Hexapoda</taxon>
        <taxon>Insecta</taxon>
        <taxon>Pterygota</taxon>
        <taxon>Neoptera</taxon>
        <taxon>Endopterygota</taxon>
        <taxon>Hymenoptera</taxon>
        <taxon>Apocrita</taxon>
        <taxon>Aculeata</taxon>
        <taxon>Formicoidea</taxon>
        <taxon>Formicidae</taxon>
        <taxon>Myrmicinae</taxon>
        <taxon>Temnothorax</taxon>
    </lineage>
</organism>
<protein>
    <submittedName>
        <fullName evidence="10">Protein ANTAGONIST OF LIKE HETEROCHROMATIN PROTEIN 1-like</fullName>
    </submittedName>
</protein>
<feature type="domain" description="DDE Tnp4" evidence="8">
    <location>
        <begin position="163"/>
        <end position="229"/>
    </location>
</feature>
<dbReference type="InterPro" id="IPR027806">
    <property type="entry name" value="HARBI1_dom"/>
</dbReference>
<comment type="subcellular location">
    <subcellularLocation>
        <location evidence="2">Nucleus</location>
    </subcellularLocation>
</comment>
<keyword evidence="5" id="KW-0479">Metal-binding</keyword>
<dbReference type="AlphaFoldDB" id="A0A6J1R7N9"/>
<evidence type="ECO:0000313" key="9">
    <source>
        <dbReference type="Proteomes" id="UP000504618"/>
    </source>
</evidence>
<comment type="cofactor">
    <cofactor evidence="1">
        <name>a divalent metal cation</name>
        <dbReference type="ChEBI" id="CHEBI:60240"/>
    </cofactor>
</comment>
<accession>A0A6J1R7N9</accession>
<dbReference type="GeneID" id="112466390"/>
<evidence type="ECO:0000256" key="1">
    <source>
        <dbReference type="ARBA" id="ARBA00001968"/>
    </source>
</evidence>